<proteinExistence type="inferred from homology"/>
<evidence type="ECO:0000313" key="6">
    <source>
        <dbReference type="EMBL" id="RFU31856.1"/>
    </source>
</evidence>
<dbReference type="OrthoDB" id="7875889at2759"/>
<feature type="repeat" description="WD" evidence="4">
    <location>
        <begin position="188"/>
        <end position="229"/>
    </location>
</feature>
<name>A0A3E2HEL9_SCYLI</name>
<dbReference type="InterPro" id="IPR015943">
    <property type="entry name" value="WD40/YVTN_repeat-like_dom_sf"/>
</dbReference>
<reference evidence="6 7" key="1">
    <citation type="submission" date="2018-05" db="EMBL/GenBank/DDBJ databases">
        <title>Draft genome sequence of Scytalidium lignicola DSM 105466, a ubiquitous saprotrophic fungus.</title>
        <authorList>
            <person name="Buettner E."/>
            <person name="Gebauer A.M."/>
            <person name="Hofrichter M."/>
            <person name="Liers C."/>
            <person name="Kellner H."/>
        </authorList>
    </citation>
    <scope>NUCLEOTIDE SEQUENCE [LARGE SCALE GENOMIC DNA]</scope>
    <source>
        <strain evidence="6 7">DSM 105466</strain>
    </source>
</reference>
<dbReference type="CDD" id="cd00200">
    <property type="entry name" value="WD40"/>
    <property type="match status" value="1"/>
</dbReference>
<feature type="non-terminal residue" evidence="6">
    <location>
        <position position="1"/>
    </location>
</feature>
<dbReference type="GO" id="GO:0045182">
    <property type="term" value="F:translation regulator activity"/>
    <property type="evidence" value="ECO:0007669"/>
    <property type="project" value="InterPro"/>
</dbReference>
<feature type="repeat" description="WD" evidence="4">
    <location>
        <begin position="101"/>
        <end position="133"/>
    </location>
</feature>
<dbReference type="InterPro" id="IPR019775">
    <property type="entry name" value="WD40_repeat_CS"/>
</dbReference>
<dbReference type="STRING" id="5539.A0A3E2HEL9"/>
<dbReference type="PROSITE" id="PS50082">
    <property type="entry name" value="WD_REPEATS_2"/>
    <property type="match status" value="5"/>
</dbReference>
<feature type="repeat" description="WD" evidence="4">
    <location>
        <begin position="59"/>
        <end position="100"/>
    </location>
</feature>
<feature type="region of interest" description="Disordered" evidence="5">
    <location>
        <begin position="353"/>
        <end position="383"/>
    </location>
</feature>
<dbReference type="Proteomes" id="UP000258309">
    <property type="component" value="Unassembled WGS sequence"/>
</dbReference>
<evidence type="ECO:0000256" key="4">
    <source>
        <dbReference type="PROSITE-ProRule" id="PRU00221"/>
    </source>
</evidence>
<evidence type="ECO:0000313" key="7">
    <source>
        <dbReference type="Proteomes" id="UP000258309"/>
    </source>
</evidence>
<dbReference type="PRINTS" id="PR00320">
    <property type="entry name" value="GPROTEINBRPT"/>
</dbReference>
<dbReference type="Gene3D" id="2.130.10.10">
    <property type="entry name" value="YVTN repeat-like/Quinoprotein amine dehydrogenase"/>
    <property type="match status" value="1"/>
</dbReference>
<feature type="compositionally biased region" description="Basic and acidic residues" evidence="5">
    <location>
        <begin position="594"/>
        <end position="633"/>
    </location>
</feature>
<dbReference type="PROSITE" id="PS00678">
    <property type="entry name" value="WD_REPEATS_1"/>
    <property type="match status" value="4"/>
</dbReference>
<feature type="region of interest" description="Disordered" evidence="5">
    <location>
        <begin position="578"/>
        <end position="717"/>
    </location>
</feature>
<dbReference type="SMART" id="SM00320">
    <property type="entry name" value="WD40"/>
    <property type="match status" value="6"/>
</dbReference>
<feature type="compositionally biased region" description="Basic and acidic residues" evidence="5">
    <location>
        <begin position="360"/>
        <end position="378"/>
    </location>
</feature>
<keyword evidence="7" id="KW-1185">Reference proteome</keyword>
<dbReference type="AlphaFoldDB" id="A0A3E2HEL9"/>
<comment type="caution">
    <text evidence="6">The sequence shown here is derived from an EMBL/GenBank/DDBJ whole genome shotgun (WGS) entry which is preliminary data.</text>
</comment>
<feature type="repeat" description="WD" evidence="4">
    <location>
        <begin position="11"/>
        <end position="53"/>
    </location>
</feature>
<feature type="repeat" description="WD" evidence="4">
    <location>
        <begin position="144"/>
        <end position="181"/>
    </location>
</feature>
<dbReference type="GO" id="GO:0043022">
    <property type="term" value="F:ribosome binding"/>
    <property type="evidence" value="ECO:0007669"/>
    <property type="project" value="InterPro"/>
</dbReference>
<dbReference type="InterPro" id="IPR020472">
    <property type="entry name" value="WD40_PAC1"/>
</dbReference>
<dbReference type="InterPro" id="IPR036322">
    <property type="entry name" value="WD40_repeat_dom_sf"/>
</dbReference>
<dbReference type="GO" id="GO:0106300">
    <property type="term" value="P:protein-DNA covalent cross-linking repair"/>
    <property type="evidence" value="ECO:0007669"/>
    <property type="project" value="InterPro"/>
</dbReference>
<dbReference type="InterPro" id="IPR036590">
    <property type="entry name" value="SRAP-like"/>
</dbReference>
<organism evidence="6 7">
    <name type="scientific">Scytalidium lignicola</name>
    <name type="common">Hyphomycete</name>
    <dbReference type="NCBI Taxonomy" id="5539"/>
    <lineage>
        <taxon>Eukaryota</taxon>
        <taxon>Fungi</taxon>
        <taxon>Dikarya</taxon>
        <taxon>Ascomycota</taxon>
        <taxon>Pezizomycotina</taxon>
        <taxon>Leotiomycetes</taxon>
        <taxon>Leotiomycetes incertae sedis</taxon>
        <taxon>Scytalidium</taxon>
    </lineage>
</organism>
<dbReference type="InterPro" id="IPR045223">
    <property type="entry name" value="RACK1-like"/>
</dbReference>
<dbReference type="GO" id="GO:0007165">
    <property type="term" value="P:signal transduction"/>
    <property type="evidence" value="ECO:0007669"/>
    <property type="project" value="UniProtKB-ARBA"/>
</dbReference>
<keyword evidence="2 4" id="KW-0853">WD repeat</keyword>
<dbReference type="EMBL" id="NCSJ02000066">
    <property type="protein sequence ID" value="RFU31856.1"/>
    <property type="molecule type" value="Genomic_DNA"/>
</dbReference>
<dbReference type="Pfam" id="PF00400">
    <property type="entry name" value="WD40"/>
    <property type="match status" value="5"/>
</dbReference>
<dbReference type="SUPFAM" id="SSF50978">
    <property type="entry name" value="WD40 repeat-like"/>
    <property type="match status" value="1"/>
</dbReference>
<feature type="compositionally biased region" description="Polar residues" evidence="5">
    <location>
        <begin position="680"/>
        <end position="699"/>
    </location>
</feature>
<evidence type="ECO:0000256" key="5">
    <source>
        <dbReference type="SAM" id="MobiDB-lite"/>
    </source>
</evidence>
<feature type="non-terminal residue" evidence="6">
    <location>
        <position position="717"/>
    </location>
</feature>
<comment type="similarity">
    <text evidence="1">Belongs to the WD repeat G protein beta family. Ribosomal protein RACK1 subfamily.</text>
</comment>
<dbReference type="Gene3D" id="3.90.1680.10">
    <property type="entry name" value="SOS response associated peptidase-like"/>
    <property type="match status" value="1"/>
</dbReference>
<gene>
    <name evidence="6" type="ORF">B7463_g4483</name>
</gene>
<dbReference type="PROSITE" id="PS50294">
    <property type="entry name" value="WD_REPEATS_REGION"/>
    <property type="match status" value="5"/>
</dbReference>
<dbReference type="FunFam" id="2.130.10.10:FF:000039">
    <property type="entry name" value="Guanine nucleotide-binding protein subunit beta-like protein"/>
    <property type="match status" value="1"/>
</dbReference>
<dbReference type="GO" id="GO:0003697">
    <property type="term" value="F:single-stranded DNA binding"/>
    <property type="evidence" value="ECO:0007669"/>
    <property type="project" value="InterPro"/>
</dbReference>
<evidence type="ECO:0000256" key="1">
    <source>
        <dbReference type="ARBA" id="ARBA00007253"/>
    </source>
</evidence>
<protein>
    <submittedName>
        <fullName evidence="6">Uncharacterized protein</fullName>
    </submittedName>
</protein>
<evidence type="ECO:0000256" key="2">
    <source>
        <dbReference type="ARBA" id="ARBA00022574"/>
    </source>
</evidence>
<sequence length="717" mass="80710">MTEQLILKGTLEGHSGWVTSLATSLENPNMLLSGSRDKTLIIWNLTRDETSYGYPKRSLHGHSHIVSDCVISSDGAYALSASWDKTLRLWELSTGTTTRRFVGHTNDVLSVSFSADNRQIVSGSRDRSIKLWNTLGDCKFTITEKGHSDWVSCVRFSPNPQNPVIVSSGWDKLVKVWELSSCRLQTDHIGHTGYINTVTISPDGSLCASGGKDGTTMLWDLNESKHLYSLNAGDEIHALVFSPNRYWLCAATSSSIIIFDLEKKSKVDELKPEFQAVGKKSREPECVDVKKLIMCGRYSLALRPSQVRELLEYEDMPVSEAPSDDSEDVPRESYNFAPGYIGLVYRADTPSWGAGPKPVRKGEEHHEQEKPNDTKETEPAQEPAHYKLQPMKWGLIPHWTKRNPDYGSLLKTINCRDDSLIENRGMWNSMKQRKRCIVIAQGFYEWKKKGKERLPYYVKRKDGQLMCIAGLWDWVQYEGSEEKLYTYTIITTSPNKAMSTLHDRMPAVLENNSKDLWTWLNPGTYQWNKDLQKVLKPFEGELEIYAVSKDVNKVGNNSPSFIVPLTSTENKSNIANFFSKSPAKGKPVNAAKPSECKESQESDKTNEIESVKPDRGESETEDHDGLKENEVKDNITPGSNNEPSVGIKRELEDSEEDRPPKKTTKTSVMPKTKKAPISPPNTKRTMRSATKNNSSASTKSQEKGKGNHKITSFLAKK</sequence>
<dbReference type="Pfam" id="PF02586">
    <property type="entry name" value="SRAP"/>
    <property type="match status" value="1"/>
</dbReference>
<dbReference type="PANTHER" id="PTHR19868">
    <property type="entry name" value="RECEPTOR FOR ACTIVATED PROTEIN KINASE C RACK1"/>
    <property type="match status" value="1"/>
</dbReference>
<keyword evidence="3" id="KW-0677">Repeat</keyword>
<dbReference type="InterPro" id="IPR003738">
    <property type="entry name" value="SRAP"/>
</dbReference>
<dbReference type="SUPFAM" id="SSF143081">
    <property type="entry name" value="BB1717-like"/>
    <property type="match status" value="1"/>
</dbReference>
<dbReference type="InterPro" id="IPR001680">
    <property type="entry name" value="WD40_rpt"/>
</dbReference>
<evidence type="ECO:0000256" key="3">
    <source>
        <dbReference type="ARBA" id="ARBA00022737"/>
    </source>
</evidence>
<accession>A0A3E2HEL9</accession>